<evidence type="ECO:0000313" key="2">
    <source>
        <dbReference type="EMBL" id="GLH68981.1"/>
    </source>
</evidence>
<dbReference type="PANTHER" id="PTHR30296">
    <property type="entry name" value="UNCHARACTERIZED PROTEIN YKGE"/>
    <property type="match status" value="1"/>
</dbReference>
<evidence type="ECO:0000259" key="1">
    <source>
        <dbReference type="Pfam" id="PF02754"/>
    </source>
</evidence>
<dbReference type="Pfam" id="PF02754">
    <property type="entry name" value="CCG"/>
    <property type="match status" value="2"/>
</dbReference>
<feature type="domain" description="Cysteine-rich" evidence="1">
    <location>
        <begin position="137"/>
        <end position="221"/>
    </location>
</feature>
<reference evidence="2 3" key="1">
    <citation type="journal article" date="2023" name="Antonie Van Leeuwenhoek">
        <title>Mesoterricola silvestris gen. nov., sp. nov., Mesoterricola sediminis sp. nov., Geothrix oryzae sp. nov., Geothrix edaphica sp. nov., Geothrix rubra sp. nov., and Geothrix limicola sp. nov., six novel members of Acidobacteriota isolated from soils.</title>
        <authorList>
            <person name="Itoh H."/>
            <person name="Sugisawa Y."/>
            <person name="Mise K."/>
            <person name="Xu Z."/>
            <person name="Kuniyasu M."/>
            <person name="Ushijima N."/>
            <person name="Kawano K."/>
            <person name="Kobayashi E."/>
            <person name="Shiratori Y."/>
            <person name="Masuda Y."/>
            <person name="Senoo K."/>
        </authorList>
    </citation>
    <scope>NUCLEOTIDE SEQUENCE [LARGE SCALE GENOMIC DNA]</scope>
    <source>
        <strain evidence="2 3">Red803</strain>
    </source>
</reference>
<name>A0ABQ5Q3U2_9BACT</name>
<gene>
    <name evidence="2" type="ORF">GETHPA_05140</name>
</gene>
<comment type="caution">
    <text evidence="2">The sequence shown here is derived from an EMBL/GenBank/DDBJ whole genome shotgun (WGS) entry which is preliminary data.</text>
</comment>
<dbReference type="EMBL" id="BSDD01000001">
    <property type="protein sequence ID" value="GLH68981.1"/>
    <property type="molecule type" value="Genomic_DNA"/>
</dbReference>
<proteinExistence type="predicted"/>
<organism evidence="2 3">
    <name type="scientific">Geothrix rubra</name>
    <dbReference type="NCBI Taxonomy" id="2927977"/>
    <lineage>
        <taxon>Bacteria</taxon>
        <taxon>Pseudomonadati</taxon>
        <taxon>Acidobacteriota</taxon>
        <taxon>Holophagae</taxon>
        <taxon>Holophagales</taxon>
        <taxon>Holophagaceae</taxon>
        <taxon>Geothrix</taxon>
    </lineage>
</organism>
<sequence length="248" mass="26845">MNAPKPTKAYFYGTCLVDLFFPDAGMAGIQLLQRAGVEVVFPEGQTCCGQPAYNCGFFEEARAVARTQIALFPEDLPVILPSGSCAGMMKHHYPDLFRGQPEEAAALAFSARVYELTQFLVDVLEVRLEDLGQPVKVTWHSSCHALRDLGLKGQPQALIGQLAHVELAPLARERECCGFGGTFSVRHPEISGAMSCDKAADALATGAEVVLSTDGGCLLNVKGVLEAQAAPMRVQHIAEFLWERTHAR</sequence>
<protein>
    <submittedName>
        <fullName evidence="2">Fe-S oxidoreductase</fullName>
    </submittedName>
</protein>
<accession>A0ABQ5Q3U2</accession>
<dbReference type="Proteomes" id="UP001165089">
    <property type="component" value="Unassembled WGS sequence"/>
</dbReference>
<feature type="domain" description="Cysteine-rich" evidence="1">
    <location>
        <begin position="11"/>
        <end position="90"/>
    </location>
</feature>
<dbReference type="InterPro" id="IPR004017">
    <property type="entry name" value="Cys_rich_dom"/>
</dbReference>
<dbReference type="RefSeq" id="WP_285722685.1">
    <property type="nucleotide sequence ID" value="NZ_BSDD01000001.1"/>
</dbReference>
<dbReference type="PANTHER" id="PTHR30296:SF0">
    <property type="entry name" value="LACTATE UTILIZATION PROTEIN A"/>
    <property type="match status" value="1"/>
</dbReference>
<keyword evidence="3" id="KW-1185">Reference proteome</keyword>
<evidence type="ECO:0000313" key="3">
    <source>
        <dbReference type="Proteomes" id="UP001165089"/>
    </source>
</evidence>